<evidence type="ECO:0000313" key="2">
    <source>
        <dbReference type="EMBL" id="RVU02597.1"/>
    </source>
</evidence>
<dbReference type="OrthoDB" id="1524522at2"/>
<dbReference type="AlphaFoldDB" id="A0A437MY77"/>
<dbReference type="Proteomes" id="UP000282759">
    <property type="component" value="Unassembled WGS sequence"/>
</dbReference>
<keyword evidence="1" id="KW-0732">Signal</keyword>
<feature type="chain" id="PRO_5019352684" evidence="1">
    <location>
        <begin position="23"/>
        <end position="125"/>
    </location>
</feature>
<evidence type="ECO:0000313" key="3">
    <source>
        <dbReference type="Proteomes" id="UP000282759"/>
    </source>
</evidence>
<reference evidence="2 3" key="1">
    <citation type="submission" date="2019-01" db="EMBL/GenBank/DDBJ databases">
        <authorList>
            <person name="Chen W.-M."/>
        </authorList>
    </citation>
    <scope>NUCLEOTIDE SEQUENCE [LARGE SCALE GENOMIC DNA]</scope>
    <source>
        <strain evidence="2 3">YBJ-36</strain>
    </source>
</reference>
<organism evidence="2 3">
    <name type="scientific">Mucilaginibacter limnophilus</name>
    <dbReference type="NCBI Taxonomy" id="1932778"/>
    <lineage>
        <taxon>Bacteria</taxon>
        <taxon>Pseudomonadati</taxon>
        <taxon>Bacteroidota</taxon>
        <taxon>Sphingobacteriia</taxon>
        <taxon>Sphingobacteriales</taxon>
        <taxon>Sphingobacteriaceae</taxon>
        <taxon>Mucilaginibacter</taxon>
    </lineage>
</organism>
<gene>
    <name evidence="2" type="ORF">EOD41_01255</name>
</gene>
<dbReference type="EMBL" id="SACK01000001">
    <property type="protein sequence ID" value="RVU02597.1"/>
    <property type="molecule type" value="Genomic_DNA"/>
</dbReference>
<dbReference type="RefSeq" id="WP_127702964.1">
    <property type="nucleotide sequence ID" value="NZ_SACK01000001.1"/>
</dbReference>
<protein>
    <submittedName>
        <fullName evidence="2">Uncharacterized protein</fullName>
    </submittedName>
</protein>
<name>A0A437MY77_9SPHI</name>
<comment type="caution">
    <text evidence="2">The sequence shown here is derived from an EMBL/GenBank/DDBJ whole genome shotgun (WGS) entry which is preliminary data.</text>
</comment>
<evidence type="ECO:0000256" key="1">
    <source>
        <dbReference type="SAM" id="SignalP"/>
    </source>
</evidence>
<accession>A0A437MY77</accession>
<feature type="signal peptide" evidence="1">
    <location>
        <begin position="1"/>
        <end position="22"/>
    </location>
</feature>
<sequence>MMKTLTFILTVILLHTCLNVKAQHAYSAKQYQKRLGKIDTLCDVVSAVNIVNDTLTILAMGGKPPYQKFNVAAKGNRVNMDFTRLKGKRVCVIATFMMNKGRPEVVATRAEEFVVDTLPRRNGVQ</sequence>
<proteinExistence type="predicted"/>
<keyword evidence="3" id="KW-1185">Reference proteome</keyword>